<keyword evidence="6" id="KW-1185">Reference proteome</keyword>
<gene>
    <name evidence="5" type="ORF">GALMADRAFT_210510</name>
</gene>
<dbReference type="GO" id="GO:0006285">
    <property type="term" value="P:base-excision repair, AP site formation"/>
    <property type="evidence" value="ECO:0007669"/>
    <property type="project" value="InterPro"/>
</dbReference>
<dbReference type="GO" id="GO:0004844">
    <property type="term" value="F:uracil DNA N-glycosylase activity"/>
    <property type="evidence" value="ECO:0007669"/>
    <property type="project" value="TreeGrafter"/>
</dbReference>
<dbReference type="HOGENOM" id="CLU_1138061_0_0_1"/>
<dbReference type="PANTHER" id="PTHR12159:SF9">
    <property type="entry name" value="G_T MISMATCH-SPECIFIC THYMINE DNA GLYCOSYLASE"/>
    <property type="match status" value="1"/>
</dbReference>
<feature type="compositionally biased region" description="Polar residues" evidence="4">
    <location>
        <begin position="53"/>
        <end position="65"/>
    </location>
</feature>
<protein>
    <recommendedName>
        <fullName evidence="7">Uracil-DNA glycosylase-like domain-containing protein</fullName>
    </recommendedName>
</protein>
<evidence type="ECO:0008006" key="7">
    <source>
        <dbReference type="Google" id="ProtNLM"/>
    </source>
</evidence>
<sequence>MRRAIVGPDLADNFVTREGTTNRAFESRLGKRKVSIEASERGEKDKPKVRRTAVQNKSPLKASGSSKVRVYEHLRGSDNHLDVGLIPWQKSAEIGHHFGNPNNHFWSCLHEPGESAFFGVYSIQREDASLPKLCSISFYRTGSILIVAYPTQTNLTDRPTAIETELSETEQVGGVPALLNKLAQYPLRILCFVGLGIADIVKSRAFAVGTSGARKASGSKEKAVVGLQPYKMVHSELDSAGVFP</sequence>
<evidence type="ECO:0000256" key="2">
    <source>
        <dbReference type="ARBA" id="ARBA00022801"/>
    </source>
</evidence>
<dbReference type="SUPFAM" id="SSF52141">
    <property type="entry name" value="Uracil-DNA glycosylase-like"/>
    <property type="match status" value="1"/>
</dbReference>
<dbReference type="AlphaFoldDB" id="A0A067T2M0"/>
<dbReference type="OrthoDB" id="565731at2759"/>
<reference evidence="6" key="1">
    <citation type="journal article" date="2014" name="Proc. Natl. Acad. Sci. U.S.A.">
        <title>Extensive sampling of basidiomycete genomes demonstrates inadequacy of the white-rot/brown-rot paradigm for wood decay fungi.</title>
        <authorList>
            <person name="Riley R."/>
            <person name="Salamov A.A."/>
            <person name="Brown D.W."/>
            <person name="Nagy L.G."/>
            <person name="Floudas D."/>
            <person name="Held B.W."/>
            <person name="Levasseur A."/>
            <person name="Lombard V."/>
            <person name="Morin E."/>
            <person name="Otillar R."/>
            <person name="Lindquist E.A."/>
            <person name="Sun H."/>
            <person name="LaButti K.M."/>
            <person name="Schmutz J."/>
            <person name="Jabbour D."/>
            <person name="Luo H."/>
            <person name="Baker S.E."/>
            <person name="Pisabarro A.G."/>
            <person name="Walton J.D."/>
            <person name="Blanchette R.A."/>
            <person name="Henrissat B."/>
            <person name="Martin F."/>
            <person name="Cullen D."/>
            <person name="Hibbett D.S."/>
            <person name="Grigoriev I.V."/>
        </authorList>
    </citation>
    <scope>NUCLEOTIDE SEQUENCE [LARGE SCALE GENOMIC DNA]</scope>
    <source>
        <strain evidence="6">CBS 339.88</strain>
    </source>
</reference>
<keyword evidence="3" id="KW-0234">DNA repair</keyword>
<evidence type="ECO:0000256" key="3">
    <source>
        <dbReference type="ARBA" id="ARBA00023204"/>
    </source>
</evidence>
<accession>A0A067T2M0</accession>
<feature type="compositionally biased region" description="Basic and acidic residues" evidence="4">
    <location>
        <begin position="37"/>
        <end position="46"/>
    </location>
</feature>
<proteinExistence type="predicted"/>
<dbReference type="PANTHER" id="PTHR12159">
    <property type="entry name" value="G/T AND G/U MISMATCH-SPECIFIC DNA GLYCOSYLASE"/>
    <property type="match status" value="1"/>
</dbReference>
<keyword evidence="1" id="KW-0227">DNA damage</keyword>
<evidence type="ECO:0000313" key="6">
    <source>
        <dbReference type="Proteomes" id="UP000027222"/>
    </source>
</evidence>
<feature type="region of interest" description="Disordered" evidence="4">
    <location>
        <begin position="37"/>
        <end position="65"/>
    </location>
</feature>
<dbReference type="STRING" id="685588.A0A067T2M0"/>
<evidence type="ECO:0000256" key="1">
    <source>
        <dbReference type="ARBA" id="ARBA00022763"/>
    </source>
</evidence>
<dbReference type="InterPro" id="IPR015637">
    <property type="entry name" value="MUG/TDG"/>
</dbReference>
<dbReference type="Proteomes" id="UP000027222">
    <property type="component" value="Unassembled WGS sequence"/>
</dbReference>
<dbReference type="Gene3D" id="3.40.470.10">
    <property type="entry name" value="Uracil-DNA glycosylase-like domain"/>
    <property type="match status" value="1"/>
</dbReference>
<name>A0A067T2M0_GALM3</name>
<keyword evidence="2" id="KW-0378">Hydrolase</keyword>
<dbReference type="InterPro" id="IPR036895">
    <property type="entry name" value="Uracil-DNA_glycosylase-like_sf"/>
</dbReference>
<organism evidence="5 6">
    <name type="scientific">Galerina marginata (strain CBS 339.88)</name>
    <dbReference type="NCBI Taxonomy" id="685588"/>
    <lineage>
        <taxon>Eukaryota</taxon>
        <taxon>Fungi</taxon>
        <taxon>Dikarya</taxon>
        <taxon>Basidiomycota</taxon>
        <taxon>Agaricomycotina</taxon>
        <taxon>Agaricomycetes</taxon>
        <taxon>Agaricomycetidae</taxon>
        <taxon>Agaricales</taxon>
        <taxon>Agaricineae</taxon>
        <taxon>Strophariaceae</taxon>
        <taxon>Galerina</taxon>
    </lineage>
</organism>
<evidence type="ECO:0000313" key="5">
    <source>
        <dbReference type="EMBL" id="KDR76557.1"/>
    </source>
</evidence>
<evidence type="ECO:0000256" key="4">
    <source>
        <dbReference type="SAM" id="MobiDB-lite"/>
    </source>
</evidence>
<dbReference type="GO" id="GO:0008263">
    <property type="term" value="F:pyrimidine-specific mismatch base pair DNA N-glycosylase activity"/>
    <property type="evidence" value="ECO:0007669"/>
    <property type="project" value="TreeGrafter"/>
</dbReference>
<dbReference type="EMBL" id="KL142378">
    <property type="protein sequence ID" value="KDR76557.1"/>
    <property type="molecule type" value="Genomic_DNA"/>
</dbReference>